<reference evidence="2 3" key="1">
    <citation type="submission" date="2009-12" db="EMBL/GenBank/DDBJ databases">
        <title>The Genome Sequence of Anolis carolinensis (Green Anole Lizard).</title>
        <authorList>
            <consortium name="The Genome Sequencing Platform"/>
            <person name="Di Palma F."/>
            <person name="Alfoldi J."/>
            <person name="Heiman D."/>
            <person name="Young S."/>
            <person name="Grabherr M."/>
            <person name="Johnson J."/>
            <person name="Lander E.S."/>
            <person name="Lindblad-Toh K."/>
        </authorList>
    </citation>
    <scope>NUCLEOTIDE SEQUENCE [LARGE SCALE GENOMIC DNA]</scope>
    <source>
        <strain evidence="2 3">JBL SC #1</strain>
    </source>
</reference>
<dbReference type="HOGENOM" id="CLU_055639_0_0_1"/>
<dbReference type="OrthoDB" id="8913316at2759"/>
<proteinExistence type="predicted"/>
<evidence type="ECO:0000313" key="3">
    <source>
        <dbReference type="Proteomes" id="UP000001646"/>
    </source>
</evidence>
<feature type="transmembrane region" description="Helical" evidence="1">
    <location>
        <begin position="28"/>
        <end position="46"/>
    </location>
</feature>
<name>R4GB09_ANOCA</name>
<dbReference type="InParanoid" id="R4GB09"/>
<keyword evidence="1" id="KW-0472">Membrane</keyword>
<dbReference type="Bgee" id="ENSACAG00000029662">
    <property type="expression patterns" value="Expressed in liver and 9 other cell types or tissues"/>
</dbReference>
<gene>
    <name evidence="2" type="primary">LOC100555274</name>
</gene>
<dbReference type="PANTHER" id="PTHR34261:SF1">
    <property type="entry name" value="TUBULIN POLYMERIZATION-PROMOTING PROTEIN"/>
    <property type="match status" value="1"/>
</dbReference>
<sequence>MLPCKLTRKNECWKIKKSFLCLRESPSFVVLLSFLPFCPLFFPLALNKIRVLEFPLHINSKKACLLIIVPEQLKKTEQVEYLEGTEGGAAIAIHRVIPKVLKKRMGITITLLALFCVLPFTFSSSVIYYTSYKGICRDKCGYHGSKYTWCKQYGGNGKDWDYCSLEEGLSAEGKKCTTSCDSFGGSYRYCYHKDGGWYYCGLQKEQDFLEYSQVNHICLKNCRATQGSFHCETIYGLQRCSPFHDITPTGLPCHNNYRCATYGHSSYRCLTDDNNSIWDHCGRKSLDGCVWVTYESNSFQVEVCTLSNTLKEGKVILRRERRDNMFPPTKEEFKNAVHLIDKIMLVTRHPDPGPQGSINFHKQEDIFCKGINYTSMELHIKLSDETTEPIAHVVFPTFLSSAHLLRLAFYSSLHSTFYPPAYTIAVSLNEPMLCFIDHQ</sequence>
<dbReference type="eggNOG" id="ENOG502RY1Z">
    <property type="taxonomic scope" value="Eukaryota"/>
</dbReference>
<dbReference type="InterPro" id="IPR053358">
    <property type="entry name" value="Diff-assoc_signaling"/>
</dbReference>
<dbReference type="AlphaFoldDB" id="R4GB09"/>
<keyword evidence="3" id="KW-1185">Reference proteome</keyword>
<dbReference type="Proteomes" id="UP000001646">
    <property type="component" value="Chromosome 6"/>
</dbReference>
<reference evidence="2" key="3">
    <citation type="submission" date="2025-09" db="UniProtKB">
        <authorList>
            <consortium name="Ensembl"/>
        </authorList>
    </citation>
    <scope>IDENTIFICATION</scope>
</reference>
<protein>
    <submittedName>
        <fullName evidence="2">Uncharacterized protein</fullName>
    </submittedName>
</protein>
<dbReference type="GeneTree" id="ENSGT00390000018035"/>
<evidence type="ECO:0000256" key="1">
    <source>
        <dbReference type="SAM" id="Phobius"/>
    </source>
</evidence>
<evidence type="ECO:0000313" key="2">
    <source>
        <dbReference type="Ensembl" id="ENSACAP00000022474.2"/>
    </source>
</evidence>
<dbReference type="RefSeq" id="XP_003222051.2">
    <property type="nucleotide sequence ID" value="XM_003222003.3"/>
</dbReference>
<keyword evidence="1" id="KW-0812">Transmembrane</keyword>
<accession>R4GB09</accession>
<dbReference type="PANTHER" id="PTHR34261">
    <property type="entry name" value="APC REGULATOR OF WNT-SIGNALING PATHWAY-RELATED"/>
    <property type="match status" value="1"/>
</dbReference>
<dbReference type="Ensembl" id="ENSACAT00000029891.2">
    <property type="protein sequence ID" value="ENSACAP00000022474.2"/>
    <property type="gene ID" value="ENSACAG00000041595.1"/>
</dbReference>
<keyword evidence="1" id="KW-1133">Transmembrane helix</keyword>
<organism evidence="2 3">
    <name type="scientific">Anolis carolinensis</name>
    <name type="common">Green anole</name>
    <name type="synonym">American chameleon</name>
    <dbReference type="NCBI Taxonomy" id="28377"/>
    <lineage>
        <taxon>Eukaryota</taxon>
        <taxon>Metazoa</taxon>
        <taxon>Chordata</taxon>
        <taxon>Craniata</taxon>
        <taxon>Vertebrata</taxon>
        <taxon>Euteleostomi</taxon>
        <taxon>Lepidosauria</taxon>
        <taxon>Squamata</taxon>
        <taxon>Bifurcata</taxon>
        <taxon>Unidentata</taxon>
        <taxon>Episquamata</taxon>
        <taxon>Toxicofera</taxon>
        <taxon>Iguania</taxon>
        <taxon>Dactyloidae</taxon>
        <taxon>Anolis</taxon>
    </lineage>
</organism>
<dbReference type="GeneID" id="100555274"/>
<feature type="transmembrane region" description="Helical" evidence="1">
    <location>
        <begin position="105"/>
        <end position="129"/>
    </location>
</feature>
<dbReference type="KEGG" id="acs:100555274"/>
<reference evidence="2" key="2">
    <citation type="submission" date="2025-08" db="UniProtKB">
        <authorList>
            <consortium name="Ensembl"/>
        </authorList>
    </citation>
    <scope>IDENTIFICATION</scope>
</reference>